<dbReference type="Pfam" id="PF02826">
    <property type="entry name" value="2-Hacid_dh_C"/>
    <property type="match status" value="1"/>
</dbReference>
<dbReference type="AlphaFoldDB" id="A0A4R3KPI0"/>
<organism evidence="7 8">
    <name type="scientific">Anseongella ginsenosidimutans</name>
    <dbReference type="NCBI Taxonomy" id="496056"/>
    <lineage>
        <taxon>Bacteria</taxon>
        <taxon>Pseudomonadati</taxon>
        <taxon>Bacteroidota</taxon>
        <taxon>Sphingobacteriia</taxon>
        <taxon>Sphingobacteriales</taxon>
        <taxon>Sphingobacteriaceae</taxon>
        <taxon>Anseongella</taxon>
    </lineage>
</organism>
<reference evidence="7 8" key="1">
    <citation type="submission" date="2019-03" db="EMBL/GenBank/DDBJ databases">
        <title>Genomic Encyclopedia of Type Strains, Phase IV (KMG-IV): sequencing the most valuable type-strain genomes for metagenomic binning, comparative biology and taxonomic classification.</title>
        <authorList>
            <person name="Goeker M."/>
        </authorList>
    </citation>
    <scope>NUCLEOTIDE SEQUENCE [LARGE SCALE GENOMIC DNA]</scope>
    <source>
        <strain evidence="7 8">DSM 21100</strain>
    </source>
</reference>
<dbReference type="CDD" id="cd12162">
    <property type="entry name" value="2-Hacid_dh_4"/>
    <property type="match status" value="1"/>
</dbReference>
<dbReference type="SUPFAM" id="SSF52283">
    <property type="entry name" value="Formate/glycerate dehydrogenase catalytic domain-like"/>
    <property type="match status" value="1"/>
</dbReference>
<evidence type="ECO:0000256" key="2">
    <source>
        <dbReference type="ARBA" id="ARBA00023002"/>
    </source>
</evidence>
<keyword evidence="3" id="KW-0520">NAD</keyword>
<dbReference type="Proteomes" id="UP000295807">
    <property type="component" value="Unassembled WGS sequence"/>
</dbReference>
<proteinExistence type="inferred from homology"/>
<dbReference type="GO" id="GO:0051287">
    <property type="term" value="F:NAD binding"/>
    <property type="evidence" value="ECO:0007669"/>
    <property type="project" value="InterPro"/>
</dbReference>
<dbReference type="PANTHER" id="PTHR43761">
    <property type="entry name" value="D-ISOMER SPECIFIC 2-HYDROXYACID DEHYDROGENASE FAMILY PROTEIN (AFU_ORTHOLOGUE AFUA_1G13630)"/>
    <property type="match status" value="1"/>
</dbReference>
<dbReference type="OrthoDB" id="1522997at2"/>
<protein>
    <submittedName>
        <fullName evidence="7">Glycerate dehydrogenase</fullName>
    </submittedName>
</protein>
<dbReference type="EMBL" id="SMAD01000008">
    <property type="protein sequence ID" value="TCS86329.1"/>
    <property type="molecule type" value="Genomic_DNA"/>
</dbReference>
<keyword evidence="8" id="KW-1185">Reference proteome</keyword>
<dbReference type="InterPro" id="IPR050418">
    <property type="entry name" value="D-iso_2-hydroxyacid_DH_PdxB"/>
</dbReference>
<evidence type="ECO:0000259" key="5">
    <source>
        <dbReference type="Pfam" id="PF00389"/>
    </source>
</evidence>
<dbReference type="PROSITE" id="PS00065">
    <property type="entry name" value="D_2_HYDROXYACID_DH_1"/>
    <property type="match status" value="1"/>
</dbReference>
<dbReference type="SUPFAM" id="SSF51735">
    <property type="entry name" value="NAD(P)-binding Rossmann-fold domains"/>
    <property type="match status" value="1"/>
</dbReference>
<dbReference type="PANTHER" id="PTHR43761:SF1">
    <property type="entry name" value="D-ISOMER SPECIFIC 2-HYDROXYACID DEHYDROGENASE CATALYTIC DOMAIN-CONTAINING PROTEIN-RELATED"/>
    <property type="match status" value="1"/>
</dbReference>
<evidence type="ECO:0000256" key="1">
    <source>
        <dbReference type="ARBA" id="ARBA00005854"/>
    </source>
</evidence>
<dbReference type="Gene3D" id="3.40.50.720">
    <property type="entry name" value="NAD(P)-binding Rossmann-like Domain"/>
    <property type="match status" value="2"/>
</dbReference>
<evidence type="ECO:0000259" key="6">
    <source>
        <dbReference type="Pfam" id="PF02826"/>
    </source>
</evidence>
<dbReference type="InterPro" id="IPR029753">
    <property type="entry name" value="D-isomer_DH_CS"/>
</dbReference>
<comment type="similarity">
    <text evidence="1 4">Belongs to the D-isomer specific 2-hydroxyacid dehydrogenase family.</text>
</comment>
<dbReference type="RefSeq" id="WP_132129730.1">
    <property type="nucleotide sequence ID" value="NZ_CP042432.1"/>
</dbReference>
<name>A0A4R3KPI0_9SPHI</name>
<dbReference type="PROSITE" id="PS00671">
    <property type="entry name" value="D_2_HYDROXYACID_DH_3"/>
    <property type="match status" value="1"/>
</dbReference>
<dbReference type="InterPro" id="IPR006140">
    <property type="entry name" value="D-isomer_DH_NAD-bd"/>
</dbReference>
<evidence type="ECO:0000256" key="4">
    <source>
        <dbReference type="RuleBase" id="RU003719"/>
    </source>
</evidence>
<dbReference type="GO" id="GO:0016616">
    <property type="term" value="F:oxidoreductase activity, acting on the CH-OH group of donors, NAD or NADP as acceptor"/>
    <property type="evidence" value="ECO:0007669"/>
    <property type="project" value="InterPro"/>
</dbReference>
<dbReference type="InterPro" id="IPR036291">
    <property type="entry name" value="NAD(P)-bd_dom_sf"/>
</dbReference>
<keyword evidence="2 4" id="KW-0560">Oxidoreductase</keyword>
<evidence type="ECO:0000256" key="3">
    <source>
        <dbReference type="ARBA" id="ARBA00023027"/>
    </source>
</evidence>
<dbReference type="InterPro" id="IPR029752">
    <property type="entry name" value="D-isomer_DH_CS1"/>
</dbReference>
<feature type="domain" description="D-isomer specific 2-hydroxyacid dehydrogenase NAD-binding" evidence="6">
    <location>
        <begin position="107"/>
        <end position="286"/>
    </location>
</feature>
<comment type="caution">
    <text evidence="7">The sequence shown here is derived from an EMBL/GenBank/DDBJ whole genome shotgun (WGS) entry which is preliminary data.</text>
</comment>
<gene>
    <name evidence="7" type="ORF">EDD80_108122</name>
</gene>
<evidence type="ECO:0000313" key="7">
    <source>
        <dbReference type="EMBL" id="TCS86329.1"/>
    </source>
</evidence>
<sequence length="318" mass="34334">MKIVAVDGYTLNPGDLSWSQVEKMGELTVYERSTPEEVIERCQDAEIILTNKAIVNAAAIRSLPALRYIGVTATGYNVVDIEAAKERGIPVSNAAGYSSPSVAQHVFSLLLALCTRTEAHAESVRNGDWSRSKDFCYWLQSPVELSGKTMGIVGLGQIGKATARIALGMGMQVISSHKHPERDAMEGVRFTDLETCFRESDAISLHCPLNDQNKGFVNKELLATMKPTAYLINTSRGPLLNEQDVADALNKGIIAGAGLDVLSTEPPPAGNPLIAAKNCLITPHIAWASKASRQRLMDIVAANINAFLEGHPVNVINR</sequence>
<dbReference type="FunFam" id="3.40.50.720:FF:000203">
    <property type="entry name" value="D-3-phosphoglycerate dehydrogenase (SerA)"/>
    <property type="match status" value="1"/>
</dbReference>
<accession>A0A4R3KPI0</accession>
<dbReference type="Pfam" id="PF00389">
    <property type="entry name" value="2-Hacid_dh"/>
    <property type="match status" value="1"/>
</dbReference>
<evidence type="ECO:0000313" key="8">
    <source>
        <dbReference type="Proteomes" id="UP000295807"/>
    </source>
</evidence>
<dbReference type="InterPro" id="IPR006139">
    <property type="entry name" value="D-isomer_2_OHA_DH_cat_dom"/>
</dbReference>
<feature type="domain" description="D-isomer specific 2-hydroxyacid dehydrogenase catalytic" evidence="5">
    <location>
        <begin position="22"/>
        <end position="315"/>
    </location>
</feature>